<dbReference type="GeneID" id="61408034"/>
<evidence type="ECO:0000313" key="5">
    <source>
        <dbReference type="EMBL" id="MBW5892818.1"/>
    </source>
</evidence>
<proteinExistence type="predicted"/>
<sequence length="185" mass="21104">MANEKLCEAACPIARSLGRIGDGWSILILRDSLSGLTRFDEFQRSCNIATNILSQRLKNLVDNGFLEKICYNKKPPRYEYYPTEMTKNFRVVLIAMAEWGSYYFSPEGRQIQLVEKKTQRLINPILVDKETGKEITSEDYETIIGPAASPDIKYIFQYIAKKNSLGITEKFLPPSSRINPVSDSH</sequence>
<dbReference type="AlphaFoldDB" id="A0AAW4P0J7"/>
<reference evidence="5" key="1">
    <citation type="journal article" date="2021" name="bioRxiv">
        <title>Identification of Pectobacterium species isolated from the soft rot of tetecho (Neobuxbaumia tetetzo), a columnar cactus, and associated metagenomics.</title>
        <authorList>
            <person name="Vargas-Peralta D."/>
            <person name="Narvaez-Barragan D.A."/>
            <person name="de Sandozequi A."/>
            <person name="Romero-Gutierrez M.F."/>
            <person name="Segovia L."/>
            <person name="Martinez-Anaya C."/>
            <person name="Alcaraz L.D."/>
            <person name="de la Torre Almaraz R."/>
        </authorList>
    </citation>
    <scope>NUCLEOTIDE SEQUENCE</scope>
    <source>
        <strain evidence="5">A3</strain>
    </source>
</reference>
<dbReference type="InterPro" id="IPR036388">
    <property type="entry name" value="WH-like_DNA-bd_sf"/>
</dbReference>
<dbReference type="PROSITE" id="PS51118">
    <property type="entry name" value="HTH_HXLR"/>
    <property type="match status" value="1"/>
</dbReference>
<gene>
    <name evidence="5" type="ORF">IM880_11390</name>
</gene>
<dbReference type="Pfam" id="PF01638">
    <property type="entry name" value="HxlR"/>
    <property type="match status" value="1"/>
</dbReference>
<comment type="caution">
    <text evidence="5">The sequence shown here is derived from an EMBL/GenBank/DDBJ whole genome shotgun (WGS) entry which is preliminary data.</text>
</comment>
<dbReference type="InterPro" id="IPR036390">
    <property type="entry name" value="WH_DNA-bd_sf"/>
</dbReference>
<dbReference type="PANTHER" id="PTHR33204:SF17">
    <property type="entry name" value="TRANSCRIPTIONAL REGULATORY PROTEIN"/>
    <property type="match status" value="1"/>
</dbReference>
<keyword evidence="1" id="KW-0805">Transcription regulation</keyword>
<dbReference type="KEGG" id="ppoa:BJK05_05335"/>
<name>A0AAW4P0J7_9GAMM</name>
<feature type="domain" description="HTH hxlR-type" evidence="4">
    <location>
        <begin position="11"/>
        <end position="108"/>
    </location>
</feature>
<dbReference type="SUPFAM" id="SSF46785">
    <property type="entry name" value="Winged helix' DNA-binding domain"/>
    <property type="match status" value="1"/>
</dbReference>
<dbReference type="RefSeq" id="WP_095701908.1">
    <property type="nucleotide sequence ID" value="NZ_CABFUW010000004.1"/>
</dbReference>
<reference evidence="5" key="2">
    <citation type="submission" date="2021-01" db="EMBL/GenBank/DDBJ databases">
        <authorList>
            <person name="Vargas Peralta D."/>
        </authorList>
    </citation>
    <scope>NUCLEOTIDE SEQUENCE</scope>
    <source>
        <strain evidence="5">A3</strain>
    </source>
</reference>
<organism evidence="5 6">
    <name type="scientific">Pectobacterium polaris</name>
    <dbReference type="NCBI Taxonomy" id="2042057"/>
    <lineage>
        <taxon>Bacteria</taxon>
        <taxon>Pseudomonadati</taxon>
        <taxon>Pseudomonadota</taxon>
        <taxon>Gammaproteobacteria</taxon>
        <taxon>Enterobacterales</taxon>
        <taxon>Pectobacteriaceae</taxon>
        <taxon>Pectobacterium</taxon>
    </lineage>
</organism>
<keyword evidence="3" id="KW-0804">Transcription</keyword>
<evidence type="ECO:0000259" key="4">
    <source>
        <dbReference type="PROSITE" id="PS51118"/>
    </source>
</evidence>
<dbReference type="PANTHER" id="PTHR33204">
    <property type="entry name" value="TRANSCRIPTIONAL REGULATOR, MARR FAMILY"/>
    <property type="match status" value="1"/>
</dbReference>
<evidence type="ECO:0000313" key="6">
    <source>
        <dbReference type="Proteomes" id="UP000696310"/>
    </source>
</evidence>
<evidence type="ECO:0000256" key="1">
    <source>
        <dbReference type="ARBA" id="ARBA00023015"/>
    </source>
</evidence>
<dbReference type="Proteomes" id="UP000696310">
    <property type="component" value="Unassembled WGS sequence"/>
</dbReference>
<evidence type="ECO:0000256" key="3">
    <source>
        <dbReference type="ARBA" id="ARBA00023163"/>
    </source>
</evidence>
<keyword evidence="2" id="KW-0238">DNA-binding</keyword>
<accession>A0AAW4P0J7</accession>
<protein>
    <submittedName>
        <fullName evidence="5">Helix-turn-helix transcriptional regulator</fullName>
    </submittedName>
</protein>
<dbReference type="Gene3D" id="1.10.10.10">
    <property type="entry name" value="Winged helix-like DNA-binding domain superfamily/Winged helix DNA-binding domain"/>
    <property type="match status" value="1"/>
</dbReference>
<dbReference type="EMBL" id="JAESHX010000054">
    <property type="protein sequence ID" value="MBW5892818.1"/>
    <property type="molecule type" value="Genomic_DNA"/>
</dbReference>
<dbReference type="InterPro" id="IPR002577">
    <property type="entry name" value="HTH_HxlR"/>
</dbReference>
<dbReference type="GO" id="GO:0003677">
    <property type="term" value="F:DNA binding"/>
    <property type="evidence" value="ECO:0007669"/>
    <property type="project" value="UniProtKB-KW"/>
</dbReference>
<evidence type="ECO:0000256" key="2">
    <source>
        <dbReference type="ARBA" id="ARBA00023125"/>
    </source>
</evidence>